<accession>A0A1Y2EQ73</accession>
<sequence length="353" mass="40051">MGEPVQLPTEIWQMILESLTLQPHLDSTRNALLQLSLTCRTIRPIAQTFLCRDLFCKQPTVESLKTALKLAALHDLLPQQIHFGRYPLRSHAKEIGSDINTKDVQSQNTGLKVLSELMCLCKPSKDTCVSKLSVLTCNNDNFDVDGCLDSGRRERSITDRDVTVMYVNQTGHRPTASQRNSTHINDSLFSALTHLSLQGRFISLSLSYFDELRFICLNSTIVHTDLLQHLDTCCPMLEHLVLVAPSFSEYPYSNFLLMVPTFRPRLTVINPRAKTINDPYFKRIHRDNTYLEDCARDRRVYDLQIYRVSLEHLGGSQAWSDAITKAIQSSSIWDMALSLGQRCGRSTGLSVPY</sequence>
<evidence type="ECO:0008006" key="3">
    <source>
        <dbReference type="Google" id="ProtNLM"/>
    </source>
</evidence>
<gene>
    <name evidence="1" type="ORF">BCR37DRAFT_231070</name>
</gene>
<dbReference type="GeneID" id="63783107"/>
<proteinExistence type="predicted"/>
<evidence type="ECO:0000313" key="1">
    <source>
        <dbReference type="EMBL" id="ORY73687.1"/>
    </source>
</evidence>
<keyword evidence="2" id="KW-1185">Reference proteome</keyword>
<comment type="caution">
    <text evidence="1">The sequence shown here is derived from an EMBL/GenBank/DDBJ whole genome shotgun (WGS) entry which is preliminary data.</text>
</comment>
<dbReference type="AlphaFoldDB" id="A0A1Y2EQ73"/>
<dbReference type="RefSeq" id="XP_040721867.1">
    <property type="nucleotide sequence ID" value="XM_040866508.1"/>
</dbReference>
<protein>
    <recommendedName>
        <fullName evidence="3">F-box domain-containing protein</fullName>
    </recommendedName>
</protein>
<dbReference type="EMBL" id="MCFI01000033">
    <property type="protein sequence ID" value="ORY73687.1"/>
    <property type="molecule type" value="Genomic_DNA"/>
</dbReference>
<dbReference type="Proteomes" id="UP000193685">
    <property type="component" value="Unassembled WGS sequence"/>
</dbReference>
<organism evidence="1 2">
    <name type="scientific">Protomyces lactucae-debilis</name>
    <dbReference type="NCBI Taxonomy" id="2754530"/>
    <lineage>
        <taxon>Eukaryota</taxon>
        <taxon>Fungi</taxon>
        <taxon>Dikarya</taxon>
        <taxon>Ascomycota</taxon>
        <taxon>Taphrinomycotina</taxon>
        <taxon>Taphrinomycetes</taxon>
        <taxon>Taphrinales</taxon>
        <taxon>Protomycetaceae</taxon>
        <taxon>Protomyces</taxon>
    </lineage>
</organism>
<name>A0A1Y2EQ73_PROLT</name>
<evidence type="ECO:0000313" key="2">
    <source>
        <dbReference type="Proteomes" id="UP000193685"/>
    </source>
</evidence>
<reference evidence="1 2" key="1">
    <citation type="submission" date="2016-07" db="EMBL/GenBank/DDBJ databases">
        <title>Pervasive Adenine N6-methylation of Active Genes in Fungi.</title>
        <authorList>
            <consortium name="DOE Joint Genome Institute"/>
            <person name="Mondo S.J."/>
            <person name="Dannebaum R.O."/>
            <person name="Kuo R.C."/>
            <person name="Labutti K."/>
            <person name="Haridas S."/>
            <person name="Kuo A."/>
            <person name="Salamov A."/>
            <person name="Ahrendt S.R."/>
            <person name="Lipzen A."/>
            <person name="Sullivan W."/>
            <person name="Andreopoulos W.B."/>
            <person name="Clum A."/>
            <person name="Lindquist E."/>
            <person name="Daum C."/>
            <person name="Ramamoorthy G.K."/>
            <person name="Gryganskyi A."/>
            <person name="Culley D."/>
            <person name="Magnuson J.K."/>
            <person name="James T.Y."/>
            <person name="O'Malley M.A."/>
            <person name="Stajich J.E."/>
            <person name="Spatafora J.W."/>
            <person name="Visel A."/>
            <person name="Grigoriev I.V."/>
        </authorList>
    </citation>
    <scope>NUCLEOTIDE SEQUENCE [LARGE SCALE GENOMIC DNA]</scope>
    <source>
        <strain evidence="1 2">12-1054</strain>
    </source>
</reference>